<keyword evidence="3" id="KW-1185">Reference proteome</keyword>
<dbReference type="RefSeq" id="WP_214172951.1">
    <property type="nucleotide sequence ID" value="NZ_JAHCVJ010000009.1"/>
</dbReference>
<gene>
    <name evidence="2" type="ORF">KI809_17850</name>
</gene>
<feature type="transmembrane region" description="Helical" evidence="1">
    <location>
        <begin position="400"/>
        <end position="419"/>
    </location>
</feature>
<feature type="transmembrane region" description="Helical" evidence="1">
    <location>
        <begin position="87"/>
        <end position="107"/>
    </location>
</feature>
<organism evidence="2 3">
    <name type="scientific">Geoanaerobacter pelophilus</name>
    <dbReference type="NCBI Taxonomy" id="60036"/>
    <lineage>
        <taxon>Bacteria</taxon>
        <taxon>Pseudomonadati</taxon>
        <taxon>Thermodesulfobacteriota</taxon>
        <taxon>Desulfuromonadia</taxon>
        <taxon>Geobacterales</taxon>
        <taxon>Geobacteraceae</taxon>
        <taxon>Geoanaerobacter</taxon>
    </lineage>
</organism>
<feature type="transmembrane region" description="Helical" evidence="1">
    <location>
        <begin position="146"/>
        <end position="165"/>
    </location>
</feature>
<sequence>MTTIDPMLLAMLVSVAMMALVISFRYPFAFATLIIVLNERFFGIVPSKFGDYELVRGLAGPGLLAAAILLQFLFRPGRFRSGLNRGMGSYLPFVIAILANVAISTLWGGQIYNQTLRSIVFQPIVFSYYFLYLYLCFFAPDKQQIARFLGFMVIVALAVSTLMLIDARVFHEARLLKYAVSSERVGLVRILVYITGIIWAYFYSLAVADEEQCPPSRKIMYGASAFFLLFTIIFTLLSRQIMASCFLATAVAALSMKPLKQLVVAWVMALFILVIVADPDFSFEKTALGSLAKITSSEAKTKDSGIGIRFKALEFYYPHFKKTYGLGFGVLGSRREYRNPASQGLIQGYNLNDLSLAGIIFRFGIPGLLLIIVTAWKMFRDTGKIIKSHDPAFRSIARGIRYTVMNFVIIFPLTTFLYYGENAVYFALMFFLVERLRTLVSDEAAGAEA</sequence>
<proteinExistence type="predicted"/>
<evidence type="ECO:0000256" key="1">
    <source>
        <dbReference type="SAM" id="Phobius"/>
    </source>
</evidence>
<feature type="transmembrane region" description="Helical" evidence="1">
    <location>
        <begin position="219"/>
        <end position="238"/>
    </location>
</feature>
<feature type="transmembrane region" description="Helical" evidence="1">
    <location>
        <begin position="259"/>
        <end position="277"/>
    </location>
</feature>
<name>A0AAW4L5W5_9BACT</name>
<keyword evidence="1" id="KW-0812">Transmembrane</keyword>
<dbReference type="EMBL" id="JAHCVJ010000009">
    <property type="protein sequence ID" value="MBT0666179.1"/>
    <property type="molecule type" value="Genomic_DNA"/>
</dbReference>
<evidence type="ECO:0008006" key="4">
    <source>
        <dbReference type="Google" id="ProtNLM"/>
    </source>
</evidence>
<keyword evidence="1" id="KW-1133">Transmembrane helix</keyword>
<dbReference type="AlphaFoldDB" id="A0AAW4L5W5"/>
<evidence type="ECO:0000313" key="2">
    <source>
        <dbReference type="EMBL" id="MBT0666179.1"/>
    </source>
</evidence>
<evidence type="ECO:0000313" key="3">
    <source>
        <dbReference type="Proteomes" id="UP000811899"/>
    </source>
</evidence>
<reference evidence="2 3" key="1">
    <citation type="submission" date="2021-05" db="EMBL/GenBank/DDBJ databases">
        <title>The draft genome of Geobacter pelophilus DSM 12255.</title>
        <authorList>
            <person name="Xu Z."/>
            <person name="Masuda Y."/>
            <person name="Itoh H."/>
            <person name="Senoo K."/>
        </authorList>
    </citation>
    <scope>NUCLEOTIDE SEQUENCE [LARGE SCALE GENOMIC DNA]</scope>
    <source>
        <strain evidence="2 3">DSM 12255</strain>
    </source>
</reference>
<accession>A0AAW4L5W5</accession>
<feature type="transmembrane region" description="Helical" evidence="1">
    <location>
        <begin position="119"/>
        <end position="140"/>
    </location>
</feature>
<keyword evidence="1" id="KW-0472">Membrane</keyword>
<feature type="transmembrane region" description="Helical" evidence="1">
    <location>
        <begin position="58"/>
        <end position="75"/>
    </location>
</feature>
<feature type="transmembrane region" description="Helical" evidence="1">
    <location>
        <begin position="359"/>
        <end position="379"/>
    </location>
</feature>
<comment type="caution">
    <text evidence="2">The sequence shown here is derived from an EMBL/GenBank/DDBJ whole genome shotgun (WGS) entry which is preliminary data.</text>
</comment>
<feature type="transmembrane region" description="Helical" evidence="1">
    <location>
        <begin position="186"/>
        <end position="207"/>
    </location>
</feature>
<feature type="transmembrane region" description="Helical" evidence="1">
    <location>
        <begin position="12"/>
        <end position="37"/>
    </location>
</feature>
<dbReference type="Proteomes" id="UP000811899">
    <property type="component" value="Unassembled WGS sequence"/>
</dbReference>
<protein>
    <recommendedName>
        <fullName evidence="4">O-antigen ligase</fullName>
    </recommendedName>
</protein>